<reference evidence="1" key="1">
    <citation type="journal article" date="2019" name="Sci. Rep.">
        <title>Draft genome of Tanacetum cinerariifolium, the natural source of mosquito coil.</title>
        <authorList>
            <person name="Yamashiro T."/>
            <person name="Shiraishi A."/>
            <person name="Satake H."/>
            <person name="Nakayama K."/>
        </authorList>
    </citation>
    <scope>NUCLEOTIDE SEQUENCE</scope>
</reference>
<comment type="caution">
    <text evidence="1">The sequence shown here is derived from an EMBL/GenBank/DDBJ whole genome shotgun (WGS) entry which is preliminary data.</text>
</comment>
<feature type="non-terminal residue" evidence="1">
    <location>
        <position position="1"/>
    </location>
</feature>
<dbReference type="EMBL" id="BKCJ011278227">
    <property type="protein sequence ID" value="GFD14260.1"/>
    <property type="molecule type" value="Genomic_DNA"/>
</dbReference>
<dbReference type="PANTHER" id="PTHR35492">
    <property type="entry name" value="TRANSDUCIN/WD40 REPEAT-LIKE SUPERFAMILY PROTEIN"/>
    <property type="match status" value="1"/>
</dbReference>
<dbReference type="InterPro" id="IPR045289">
    <property type="entry name" value="At4g14310-like"/>
</dbReference>
<dbReference type="PANTHER" id="PTHR35492:SF1">
    <property type="entry name" value="TRANSDUCIN_WD40 REPEAT-LIKE SUPERFAMILY PROTEIN"/>
    <property type="match status" value="1"/>
</dbReference>
<gene>
    <name evidence="1" type="ORF">Tci_886229</name>
</gene>
<organism evidence="1">
    <name type="scientific">Tanacetum cinerariifolium</name>
    <name type="common">Dalmatian daisy</name>
    <name type="synonym">Chrysanthemum cinerariifolium</name>
    <dbReference type="NCBI Taxonomy" id="118510"/>
    <lineage>
        <taxon>Eukaryota</taxon>
        <taxon>Viridiplantae</taxon>
        <taxon>Streptophyta</taxon>
        <taxon>Embryophyta</taxon>
        <taxon>Tracheophyta</taxon>
        <taxon>Spermatophyta</taxon>
        <taxon>Magnoliopsida</taxon>
        <taxon>eudicotyledons</taxon>
        <taxon>Gunneridae</taxon>
        <taxon>Pentapetalae</taxon>
        <taxon>asterids</taxon>
        <taxon>campanulids</taxon>
        <taxon>Asterales</taxon>
        <taxon>Asteraceae</taxon>
        <taxon>Asteroideae</taxon>
        <taxon>Anthemideae</taxon>
        <taxon>Anthemidinae</taxon>
        <taxon>Tanacetum</taxon>
    </lineage>
</organism>
<proteinExistence type="predicted"/>
<dbReference type="AlphaFoldDB" id="A0A699TWL7"/>
<accession>A0A699TWL7</accession>
<sequence length="61" mass="6656">DDSGNDQLNEIGNKTCTGGWFLSEGESALLAHDDGSCSFYDVVNSEVKSELVIFLQPLSRF</sequence>
<evidence type="ECO:0000313" key="1">
    <source>
        <dbReference type="EMBL" id="GFD14260.1"/>
    </source>
</evidence>
<protein>
    <submittedName>
        <fullName evidence="1">Uncharacterized protein</fullName>
    </submittedName>
</protein>
<name>A0A699TWL7_TANCI</name>